<evidence type="ECO:0000256" key="5">
    <source>
        <dbReference type="ARBA" id="ARBA00022837"/>
    </source>
</evidence>
<proteinExistence type="predicted"/>
<feature type="transmembrane region" description="Helical" evidence="9">
    <location>
        <begin position="33"/>
        <end position="52"/>
    </location>
</feature>
<accession>A0A7J4GR53</accession>
<dbReference type="InterPro" id="IPR044880">
    <property type="entry name" value="NCX_ion-bd_dom_sf"/>
</dbReference>
<keyword evidence="3" id="KW-0109">Calcium transport</keyword>
<evidence type="ECO:0000256" key="9">
    <source>
        <dbReference type="SAM" id="Phobius"/>
    </source>
</evidence>
<evidence type="ECO:0000256" key="3">
    <source>
        <dbReference type="ARBA" id="ARBA00022568"/>
    </source>
</evidence>
<name>A0A7J4GR53_9ARCH</name>
<dbReference type="InterPro" id="IPR004837">
    <property type="entry name" value="NaCa_Exmemb"/>
</dbReference>
<protein>
    <submittedName>
        <fullName evidence="11">Calcium/proton exchanger</fullName>
    </submittedName>
</protein>
<reference evidence="12" key="1">
    <citation type="journal article" date="2019" name="bioRxiv">
        <title>Genome diversification in globally distributed novel marine Proteobacteria is linked to environmental adaptation.</title>
        <authorList>
            <person name="Zhou Z."/>
            <person name="Tran P.Q."/>
            <person name="Kieft K."/>
            <person name="Anantharaman K."/>
        </authorList>
    </citation>
    <scope>NUCLEOTIDE SEQUENCE [LARGE SCALE GENOMIC DNA]</scope>
</reference>
<evidence type="ECO:0000256" key="1">
    <source>
        <dbReference type="ARBA" id="ARBA00004127"/>
    </source>
</evidence>
<keyword evidence="4 9" id="KW-0812">Transmembrane</keyword>
<evidence type="ECO:0000256" key="8">
    <source>
        <dbReference type="ARBA" id="ARBA00023136"/>
    </source>
</evidence>
<keyword evidence="5" id="KW-0106">Calcium</keyword>
<dbReference type="GO" id="GO:0015369">
    <property type="term" value="F:calcium:proton antiporter activity"/>
    <property type="evidence" value="ECO:0007669"/>
    <property type="project" value="InterPro"/>
</dbReference>
<dbReference type="Proteomes" id="UP000585802">
    <property type="component" value="Unassembled WGS sequence"/>
</dbReference>
<dbReference type="Gene3D" id="1.20.1420.30">
    <property type="entry name" value="NCX, central ion-binding region"/>
    <property type="match status" value="1"/>
</dbReference>
<feature type="transmembrane region" description="Helical" evidence="9">
    <location>
        <begin position="244"/>
        <end position="263"/>
    </location>
</feature>
<keyword evidence="8 9" id="KW-0472">Membrane</keyword>
<evidence type="ECO:0000256" key="2">
    <source>
        <dbReference type="ARBA" id="ARBA00022448"/>
    </source>
</evidence>
<dbReference type="Pfam" id="PF01699">
    <property type="entry name" value="Na_Ca_ex"/>
    <property type="match status" value="2"/>
</dbReference>
<dbReference type="PANTHER" id="PTHR31503">
    <property type="entry name" value="VACUOLAR CALCIUM ION TRANSPORTER"/>
    <property type="match status" value="1"/>
</dbReference>
<dbReference type="EMBL" id="DUCX01000027">
    <property type="protein sequence ID" value="HIF37117.1"/>
    <property type="molecule type" value="Genomic_DNA"/>
</dbReference>
<dbReference type="InterPro" id="IPR004713">
    <property type="entry name" value="CaH_exchang"/>
</dbReference>
<feature type="domain" description="Sodium/calcium exchanger membrane region" evidence="10">
    <location>
        <begin position="215"/>
        <end position="358"/>
    </location>
</feature>
<evidence type="ECO:0000259" key="10">
    <source>
        <dbReference type="Pfam" id="PF01699"/>
    </source>
</evidence>
<evidence type="ECO:0000313" key="11">
    <source>
        <dbReference type="EMBL" id="HIF37117.1"/>
    </source>
</evidence>
<comment type="caution">
    <text evidence="11">The sequence shown here is derived from an EMBL/GenBank/DDBJ whole genome shotgun (WGS) entry which is preliminary data.</text>
</comment>
<evidence type="ECO:0000256" key="4">
    <source>
        <dbReference type="ARBA" id="ARBA00022692"/>
    </source>
</evidence>
<dbReference type="InterPro" id="IPR004798">
    <property type="entry name" value="CAX-like"/>
</dbReference>
<sequence length="360" mass="39165">MGDVLDPRSTKLNWMLVFVPLAFYFEFEGSHGPAFIVSMLAIMPLAFLMGKATEEIALRTNESIGGLLNATFGNAVEMIIAGLAIYSAYQNPEVSETMIQIVQASLIGSILGNLLLVMGLSFVWGGIHYTTQKFSSEASQVNGSLLLLALVSMVIPEMYSSSTSGTAIEDLSHYTALLLLLLYFLQLLFQLKTHSQLYAAEAQHDEVVEMTYRDSIILLLGSTLFVAFMAEILVGSISHAAEEYHLPTLFIGVILVPFFGNAAEHFTAVTVAGKNKMDLSVGIAIGSSIQIALFVTPLMVLMGWALGVPMTLQFGSFETLVTFLAVLIANFIIQDGESNWLEGAMLLITYGIIAIAFWFL</sequence>
<feature type="transmembrane region" description="Helical" evidence="9">
    <location>
        <begin position="216"/>
        <end position="238"/>
    </location>
</feature>
<evidence type="ECO:0000313" key="12">
    <source>
        <dbReference type="Proteomes" id="UP000585802"/>
    </source>
</evidence>
<keyword evidence="7" id="KW-0406">Ion transport</keyword>
<dbReference type="GO" id="GO:0016020">
    <property type="term" value="C:membrane"/>
    <property type="evidence" value="ECO:0007669"/>
    <property type="project" value="InterPro"/>
</dbReference>
<feature type="transmembrane region" description="Helical" evidence="9">
    <location>
        <begin position="171"/>
        <end position="189"/>
    </location>
</feature>
<feature type="domain" description="Sodium/calcium exchanger membrane region" evidence="10">
    <location>
        <begin position="34"/>
        <end position="191"/>
    </location>
</feature>
<gene>
    <name evidence="11" type="primary">cax</name>
    <name evidence="11" type="ORF">EYQ70_01685</name>
</gene>
<feature type="transmembrane region" description="Helical" evidence="9">
    <location>
        <begin position="64"/>
        <end position="89"/>
    </location>
</feature>
<dbReference type="NCBIfam" id="TIGR00846">
    <property type="entry name" value="caca2"/>
    <property type="match status" value="1"/>
</dbReference>
<feature type="transmembrane region" description="Helical" evidence="9">
    <location>
        <begin position="101"/>
        <end position="129"/>
    </location>
</feature>
<keyword evidence="2" id="KW-0813">Transport</keyword>
<feature type="transmembrane region" description="Helical" evidence="9">
    <location>
        <begin position="283"/>
        <end position="306"/>
    </location>
</feature>
<dbReference type="GO" id="GO:0012505">
    <property type="term" value="C:endomembrane system"/>
    <property type="evidence" value="ECO:0007669"/>
    <property type="project" value="UniProtKB-SubCell"/>
</dbReference>
<evidence type="ECO:0000256" key="6">
    <source>
        <dbReference type="ARBA" id="ARBA00022989"/>
    </source>
</evidence>
<dbReference type="GO" id="GO:0006874">
    <property type="term" value="P:intracellular calcium ion homeostasis"/>
    <property type="evidence" value="ECO:0007669"/>
    <property type="project" value="TreeGrafter"/>
</dbReference>
<keyword evidence="6 9" id="KW-1133">Transmembrane helix</keyword>
<feature type="transmembrane region" description="Helical" evidence="9">
    <location>
        <begin position="312"/>
        <end position="333"/>
    </location>
</feature>
<dbReference type="PANTHER" id="PTHR31503:SF22">
    <property type="entry name" value="VACUOLAR CALCIUM ION TRANSPORTER"/>
    <property type="match status" value="1"/>
</dbReference>
<comment type="subcellular location">
    <subcellularLocation>
        <location evidence="1">Endomembrane system</location>
        <topology evidence="1">Multi-pass membrane protein</topology>
    </subcellularLocation>
</comment>
<organism evidence="11 12">
    <name type="scientific">Marine Group III euryarchaeote</name>
    <dbReference type="NCBI Taxonomy" id="2173149"/>
    <lineage>
        <taxon>Archaea</taxon>
        <taxon>Methanobacteriati</taxon>
        <taxon>Thermoplasmatota</taxon>
        <taxon>Thermoplasmata</taxon>
        <taxon>Candidatus Thermoprofundales</taxon>
    </lineage>
</organism>
<evidence type="ECO:0000256" key="7">
    <source>
        <dbReference type="ARBA" id="ARBA00023065"/>
    </source>
</evidence>
<dbReference type="NCBIfam" id="TIGR00378">
    <property type="entry name" value="cax"/>
    <property type="match status" value="1"/>
</dbReference>
<feature type="transmembrane region" description="Helical" evidence="9">
    <location>
        <begin position="340"/>
        <end position="359"/>
    </location>
</feature>
<dbReference type="AlphaFoldDB" id="A0A7J4GR53"/>
<feature type="transmembrane region" description="Helical" evidence="9">
    <location>
        <begin position="141"/>
        <end position="159"/>
    </location>
</feature>